<dbReference type="Gene3D" id="3.40.50.720">
    <property type="entry name" value="NAD(P)-binding Rossmann-like Domain"/>
    <property type="match status" value="1"/>
</dbReference>
<dbReference type="SUPFAM" id="SSF51735">
    <property type="entry name" value="NAD(P)-binding Rossmann-fold domains"/>
    <property type="match status" value="1"/>
</dbReference>
<feature type="domain" description="NmrA-like" evidence="3">
    <location>
        <begin position="4"/>
        <end position="304"/>
    </location>
</feature>
<evidence type="ECO:0000313" key="4">
    <source>
        <dbReference type="EMBL" id="PMD21608.1"/>
    </source>
</evidence>
<dbReference type="PANTHER" id="PTHR42748:SF31">
    <property type="entry name" value="NMRA-LIKE DOMAIN-CONTAINING PROTEIN-RELATED"/>
    <property type="match status" value="1"/>
</dbReference>
<dbReference type="AlphaFoldDB" id="A0A2J6Q5Q6"/>
<dbReference type="STRING" id="1745343.A0A2J6Q5Q6"/>
<dbReference type="GO" id="GO:0005634">
    <property type="term" value="C:nucleus"/>
    <property type="evidence" value="ECO:0007669"/>
    <property type="project" value="TreeGrafter"/>
</dbReference>
<evidence type="ECO:0000256" key="2">
    <source>
        <dbReference type="ARBA" id="ARBA00022857"/>
    </source>
</evidence>
<dbReference type="Gene3D" id="3.90.25.10">
    <property type="entry name" value="UDP-galactose 4-epimerase, domain 1"/>
    <property type="match status" value="1"/>
</dbReference>
<evidence type="ECO:0000313" key="5">
    <source>
        <dbReference type="Proteomes" id="UP000235672"/>
    </source>
</evidence>
<keyword evidence="2" id="KW-0521">NADP</keyword>
<protein>
    <submittedName>
        <fullName evidence="4">NAD(P)-binding protein</fullName>
    </submittedName>
</protein>
<evidence type="ECO:0000259" key="3">
    <source>
        <dbReference type="Pfam" id="PF05368"/>
    </source>
</evidence>
<dbReference type="PANTHER" id="PTHR42748">
    <property type="entry name" value="NITROGEN METABOLITE REPRESSION PROTEIN NMRA FAMILY MEMBER"/>
    <property type="match status" value="1"/>
</dbReference>
<dbReference type="Proteomes" id="UP000235672">
    <property type="component" value="Unassembled WGS sequence"/>
</dbReference>
<accession>A0A2J6Q5Q6</accession>
<keyword evidence="5" id="KW-1185">Reference proteome</keyword>
<dbReference type="InterPro" id="IPR008030">
    <property type="entry name" value="NmrA-like"/>
</dbReference>
<dbReference type="InterPro" id="IPR051164">
    <property type="entry name" value="NmrA-like_oxidored"/>
</dbReference>
<evidence type="ECO:0000256" key="1">
    <source>
        <dbReference type="ARBA" id="ARBA00006328"/>
    </source>
</evidence>
<sequence length="329" mass="36060">MSSKKIVVVFGATGNQGGSVIKTLLEEPSTNSQFEVRGVTRDASKPAAVALAGKGVSFVKADLDDKSSLTHALKGAYAVFALTSWGEIMDKEREIQQGKNVADVAKEQNVQHLIWSSLPYVSKISGGKFTKVLHFDSKAIAEEYIDTIGVPATHIIPGGFYNYLLYFLKPTSPGAKSYKFCAPFPVTTKLPVFSVNEDTGKYVKAILLNREKVLGKQVYIAENHYSMIDIVKTLKEVGGLDVVAEEINDATYRKNLAAAGAPDFFIEDMSDNMKFMQSYGYFTEKQAEEGRELVSQHLETLEEWVAKAPEVAALKGLPVEGIKEGPNIY</sequence>
<name>A0A2J6Q5Q6_9HELO</name>
<proteinExistence type="inferred from homology"/>
<gene>
    <name evidence="4" type="ORF">NA56DRAFT_748593</name>
</gene>
<dbReference type="OrthoDB" id="300709at2759"/>
<dbReference type="InterPro" id="IPR036291">
    <property type="entry name" value="NAD(P)-bd_dom_sf"/>
</dbReference>
<dbReference type="EMBL" id="KZ613480">
    <property type="protein sequence ID" value="PMD21608.1"/>
    <property type="molecule type" value="Genomic_DNA"/>
</dbReference>
<organism evidence="4 5">
    <name type="scientific">Hyaloscypha hepaticicola</name>
    <dbReference type="NCBI Taxonomy" id="2082293"/>
    <lineage>
        <taxon>Eukaryota</taxon>
        <taxon>Fungi</taxon>
        <taxon>Dikarya</taxon>
        <taxon>Ascomycota</taxon>
        <taxon>Pezizomycotina</taxon>
        <taxon>Leotiomycetes</taxon>
        <taxon>Helotiales</taxon>
        <taxon>Hyaloscyphaceae</taxon>
        <taxon>Hyaloscypha</taxon>
    </lineage>
</organism>
<reference evidence="4 5" key="1">
    <citation type="submission" date="2016-05" db="EMBL/GenBank/DDBJ databases">
        <title>A degradative enzymes factory behind the ericoid mycorrhizal symbiosis.</title>
        <authorList>
            <consortium name="DOE Joint Genome Institute"/>
            <person name="Martino E."/>
            <person name="Morin E."/>
            <person name="Grelet G."/>
            <person name="Kuo A."/>
            <person name="Kohler A."/>
            <person name="Daghino S."/>
            <person name="Barry K."/>
            <person name="Choi C."/>
            <person name="Cichocki N."/>
            <person name="Clum A."/>
            <person name="Copeland A."/>
            <person name="Hainaut M."/>
            <person name="Haridas S."/>
            <person name="Labutti K."/>
            <person name="Lindquist E."/>
            <person name="Lipzen A."/>
            <person name="Khouja H.-R."/>
            <person name="Murat C."/>
            <person name="Ohm R."/>
            <person name="Olson A."/>
            <person name="Spatafora J."/>
            <person name="Veneault-Fourrey C."/>
            <person name="Henrissat B."/>
            <person name="Grigoriev I."/>
            <person name="Martin F."/>
            <person name="Perotto S."/>
        </authorList>
    </citation>
    <scope>NUCLEOTIDE SEQUENCE [LARGE SCALE GENOMIC DNA]</scope>
    <source>
        <strain evidence="4 5">UAMH 7357</strain>
    </source>
</reference>
<comment type="similarity">
    <text evidence="1">Belongs to the NmrA-type oxidoreductase family.</text>
</comment>
<dbReference type="CDD" id="cd05251">
    <property type="entry name" value="NmrA_like_SDR_a"/>
    <property type="match status" value="1"/>
</dbReference>
<dbReference type="Pfam" id="PF05368">
    <property type="entry name" value="NmrA"/>
    <property type="match status" value="1"/>
</dbReference>